<dbReference type="Pfam" id="PF00144">
    <property type="entry name" value="Beta-lactamase"/>
    <property type="match status" value="1"/>
</dbReference>
<keyword evidence="3" id="KW-1185">Reference proteome</keyword>
<dbReference type="InterPro" id="IPR050789">
    <property type="entry name" value="Diverse_Enzym_Activities"/>
</dbReference>
<dbReference type="PANTHER" id="PTHR43283">
    <property type="entry name" value="BETA-LACTAMASE-RELATED"/>
    <property type="match status" value="1"/>
</dbReference>
<dbReference type="AlphaFoldDB" id="A0AAE3EWX0"/>
<proteinExistence type="predicted"/>
<dbReference type="Proteomes" id="UP001200642">
    <property type="component" value="Unassembled WGS sequence"/>
</dbReference>
<gene>
    <name evidence="2" type="ORF">K8352_12735</name>
</gene>
<sequence>MESKNRKVLNAICPCKYLIGPMLLLLLFSCSENRNNWEGIWRTEIEYIPGLHSNFEFELSQALFSGEWSGRWETDELLAHGEIPKVKVAIREIEMNFGVDGQFRGHLSEEKRTLEGILYGSDGKNDTLKFVKVDGWTSERPARINENGDAIKHWSYRIPESTGDGWNVADLKNFKISQQPLDELFQNVVDGQYKGLDAVLIAHNGQLVLEEYFHLGAQNRVHTIQSCTKSVTSLLIGIANDNGLISDLDLPLQSFFTNYLDTLNTNTWPVSLKHALTMSAGLEWNEEDILYTNPKNDAVRMNQSSDMYSFVLKRNMADEGRPGNQFEYNSGLSVLLGGVLLDVTGIPADRYAEKTLFNRLGIKHYNWQSLTDKVHTGGGLWLRPRDFLKIGQLVLDNGKWNGQQIISESWIEESTAFQLPIKESNDWGYGYQWWRGIFHVGQTKFPEINAAGYGGQFLFVVPDLDLVVLFLHHNPADLNLSHTLGWKEMEKYIVPAVLSN</sequence>
<dbReference type="PROSITE" id="PS51257">
    <property type="entry name" value="PROKAR_LIPOPROTEIN"/>
    <property type="match status" value="1"/>
</dbReference>
<feature type="domain" description="Beta-lactamase-related" evidence="1">
    <location>
        <begin position="182"/>
        <end position="472"/>
    </location>
</feature>
<evidence type="ECO:0000313" key="2">
    <source>
        <dbReference type="EMBL" id="MCG2461619.1"/>
    </source>
</evidence>
<dbReference type="PANTHER" id="PTHR43283:SF7">
    <property type="entry name" value="BETA-LACTAMASE-RELATED DOMAIN-CONTAINING PROTEIN"/>
    <property type="match status" value="1"/>
</dbReference>
<evidence type="ECO:0000259" key="1">
    <source>
        <dbReference type="Pfam" id="PF00144"/>
    </source>
</evidence>
<dbReference type="Gene3D" id="3.40.710.10">
    <property type="entry name" value="DD-peptidase/beta-lactamase superfamily"/>
    <property type="match status" value="1"/>
</dbReference>
<comment type="caution">
    <text evidence="2">The sequence shown here is derived from an EMBL/GenBank/DDBJ whole genome shotgun (WGS) entry which is preliminary data.</text>
</comment>
<organism evidence="2 3">
    <name type="scientific">Cerina litoralis</name>
    <dbReference type="NCBI Taxonomy" id="2874477"/>
    <lineage>
        <taxon>Bacteria</taxon>
        <taxon>Pseudomonadati</taxon>
        <taxon>Bacteroidota</taxon>
        <taxon>Flavobacteriia</taxon>
        <taxon>Flavobacteriales</taxon>
        <taxon>Flavobacteriaceae</taxon>
        <taxon>Cerina</taxon>
    </lineage>
</organism>
<accession>A0AAE3EWX0</accession>
<dbReference type="RefSeq" id="WP_317902762.1">
    <property type="nucleotide sequence ID" value="NZ_JAIRBC010000018.1"/>
</dbReference>
<protein>
    <submittedName>
        <fullName evidence="2">Beta-lactamase family protein</fullName>
    </submittedName>
</protein>
<dbReference type="EMBL" id="JAIRBC010000018">
    <property type="protein sequence ID" value="MCG2461619.1"/>
    <property type="molecule type" value="Genomic_DNA"/>
</dbReference>
<name>A0AAE3EWX0_9FLAO</name>
<dbReference type="SUPFAM" id="SSF56601">
    <property type="entry name" value="beta-lactamase/transpeptidase-like"/>
    <property type="match status" value="1"/>
</dbReference>
<dbReference type="InterPro" id="IPR012338">
    <property type="entry name" value="Beta-lactam/transpept-like"/>
</dbReference>
<evidence type="ECO:0000313" key="3">
    <source>
        <dbReference type="Proteomes" id="UP001200642"/>
    </source>
</evidence>
<reference evidence="2" key="1">
    <citation type="submission" date="2023-02" db="EMBL/GenBank/DDBJ databases">
        <title>Genome of Flavobacteriaceae gen. nov. sp. strain F89.</title>
        <authorList>
            <person name="Wang Y."/>
        </authorList>
    </citation>
    <scope>NUCLEOTIDE SEQUENCE</scope>
    <source>
        <strain evidence="2">F89</strain>
    </source>
</reference>
<dbReference type="InterPro" id="IPR001466">
    <property type="entry name" value="Beta-lactam-related"/>
</dbReference>